<dbReference type="GO" id="GO:0016829">
    <property type="term" value="F:lyase activity"/>
    <property type="evidence" value="ECO:0007669"/>
    <property type="project" value="UniProtKB-KW"/>
</dbReference>
<evidence type="ECO:0000313" key="1">
    <source>
        <dbReference type="EMBL" id="PTX42094.1"/>
    </source>
</evidence>
<gene>
    <name evidence="1" type="ORF">C8P64_2510</name>
</gene>
<protein>
    <submittedName>
        <fullName evidence="1">Deoxyribodipyrimidine photolyase-related protein</fullName>
    </submittedName>
</protein>
<dbReference type="PANTHER" id="PTHR38657:SF1">
    <property type="entry name" value="SLR1343 PROTEIN"/>
    <property type="match status" value="1"/>
</dbReference>
<dbReference type="InterPro" id="IPR014729">
    <property type="entry name" value="Rossmann-like_a/b/a_fold"/>
</dbReference>
<dbReference type="Proteomes" id="UP000244174">
    <property type="component" value="Unassembled WGS sequence"/>
</dbReference>
<dbReference type="Gene3D" id="1.10.10.1710">
    <property type="entry name" value="Deoxyribodipyrimidine photolyase-related"/>
    <property type="match status" value="1"/>
</dbReference>
<reference evidence="1 2" key="1">
    <citation type="submission" date="2018-04" db="EMBL/GenBank/DDBJ databases">
        <title>Genomic Encyclopedia of Archaeal and Bacterial Type Strains, Phase II (KMG-II): from individual species to whole genera.</title>
        <authorList>
            <person name="Goeker M."/>
        </authorList>
    </citation>
    <scope>NUCLEOTIDE SEQUENCE [LARGE SCALE GENOMIC DNA]</scope>
    <source>
        <strain evidence="1 2">DSM 23082</strain>
    </source>
</reference>
<dbReference type="Gene3D" id="1.25.40.80">
    <property type="match status" value="1"/>
</dbReference>
<dbReference type="EMBL" id="QBKQ01000003">
    <property type="protein sequence ID" value="PTX42094.1"/>
    <property type="molecule type" value="Genomic_DNA"/>
</dbReference>
<keyword evidence="1" id="KW-0456">Lyase</keyword>
<comment type="caution">
    <text evidence="1">The sequence shown here is derived from an EMBL/GenBank/DDBJ whole genome shotgun (WGS) entry which is preliminary data.</text>
</comment>
<organism evidence="1 2">
    <name type="scientific">Christiangramia gaetbulicola</name>
    <dbReference type="NCBI Taxonomy" id="703340"/>
    <lineage>
        <taxon>Bacteria</taxon>
        <taxon>Pseudomonadati</taxon>
        <taxon>Bacteroidota</taxon>
        <taxon>Flavobacteriia</taxon>
        <taxon>Flavobacteriales</taxon>
        <taxon>Flavobacteriaceae</taxon>
        <taxon>Christiangramia</taxon>
    </lineage>
</organism>
<sequence>MAEQLKTLRLILGDQLNHKHSWYNSSEDHITYVMMEMRQETDYVTHHIQKVIGFFSAMRNFSEYLRERDHKLIYLRINDEDNQQALDKNIQKLISENDFEKFEYQLPDEYRLDEQLKELCNNLDIDTESFDSEHFFTNRTELEKFYEGKKQLTMEYFYRYMRKKHNILMATDKDPEGGKWNFDKSNRKKWKGEPKIPHERGFRKDVSDILAEIEKAGIKTIGEVQESNFNWPTSREDSLSVLNYFCKNLLVHFGDYQDALHTEQEYLFHSRLSFSMNTKMLHPKEVIESVIDHYYQNKDAIDISQVEGFVRQILGWREYMRGIYWKEMPGYRRTNKLRNQNELPGFYWNADTKMNCLHHSIKNSLENAYAHHIQRLMVTGNYALLTQTHPDEVDQWYLGIYIDAIQWVEITNTRGMSQFADGGIVATKPYVSSGSYINRMSNYCKDCHYKVSKKTEEDACPFNSLYWNFLDAKRDEFKDNQRMNMMISLLDKKDPEEMKKIRERAKKIISSPSDF</sequence>
<dbReference type="RefSeq" id="WP_108172401.1">
    <property type="nucleotide sequence ID" value="NZ_QBKQ01000003.1"/>
</dbReference>
<dbReference type="InterPro" id="IPR052551">
    <property type="entry name" value="UV-DNA_repair_photolyase"/>
</dbReference>
<name>A0A2T6AE47_9FLAO</name>
<dbReference type="PANTHER" id="PTHR38657">
    <property type="entry name" value="SLR1343 PROTEIN"/>
    <property type="match status" value="1"/>
</dbReference>
<dbReference type="InterPro" id="IPR007357">
    <property type="entry name" value="PhrB-like"/>
</dbReference>
<accession>A0A2T6AE47</accession>
<proteinExistence type="predicted"/>
<dbReference type="AlphaFoldDB" id="A0A2T6AE47"/>
<dbReference type="Gene3D" id="1.10.579.10">
    <property type="entry name" value="DNA Cyclobutane Dipyrimidine Photolyase, subunit A, domain 3"/>
    <property type="match status" value="1"/>
</dbReference>
<dbReference type="Gene3D" id="3.40.50.620">
    <property type="entry name" value="HUPs"/>
    <property type="match status" value="1"/>
</dbReference>
<keyword evidence="2" id="KW-1185">Reference proteome</keyword>
<dbReference type="Pfam" id="PF04244">
    <property type="entry name" value="DPRP"/>
    <property type="match status" value="1"/>
</dbReference>
<dbReference type="OrthoDB" id="5288100at2"/>
<dbReference type="InterPro" id="IPR036134">
    <property type="entry name" value="Crypto/Photolyase_FAD-like_sf"/>
</dbReference>
<evidence type="ECO:0000313" key="2">
    <source>
        <dbReference type="Proteomes" id="UP000244174"/>
    </source>
</evidence>
<dbReference type="SUPFAM" id="SSF48173">
    <property type="entry name" value="Cryptochrome/photolyase FAD-binding domain"/>
    <property type="match status" value="1"/>
</dbReference>